<dbReference type="Pfam" id="PF00563">
    <property type="entry name" value="EAL"/>
    <property type="match status" value="1"/>
</dbReference>
<feature type="transmembrane region" description="Helical" evidence="1">
    <location>
        <begin position="12"/>
        <end position="33"/>
    </location>
</feature>
<dbReference type="EMBL" id="JACMSE010000002">
    <property type="protein sequence ID" value="MBC2888479.1"/>
    <property type="molecule type" value="Genomic_DNA"/>
</dbReference>
<evidence type="ECO:0000259" key="2">
    <source>
        <dbReference type="PROSITE" id="PS50883"/>
    </source>
</evidence>
<comment type="caution">
    <text evidence="4">The sequence shown here is derived from an EMBL/GenBank/DDBJ whole genome shotgun (WGS) entry which is preliminary data.</text>
</comment>
<dbReference type="InterPro" id="IPR029787">
    <property type="entry name" value="Nucleotide_cyclase"/>
</dbReference>
<gene>
    <name evidence="4" type="ORF">H7313_03825</name>
</gene>
<dbReference type="PROSITE" id="PS50883">
    <property type="entry name" value="EAL"/>
    <property type="match status" value="1"/>
</dbReference>
<dbReference type="GO" id="GO:0071111">
    <property type="term" value="F:cyclic-guanylate-specific phosphodiesterase activity"/>
    <property type="evidence" value="ECO:0007669"/>
    <property type="project" value="InterPro"/>
</dbReference>
<dbReference type="Gene3D" id="3.30.70.270">
    <property type="match status" value="1"/>
</dbReference>
<dbReference type="InterPro" id="IPR001633">
    <property type="entry name" value="EAL_dom"/>
</dbReference>
<accession>A0A842JGT1</accession>
<dbReference type="InterPro" id="IPR000160">
    <property type="entry name" value="GGDEF_dom"/>
</dbReference>
<reference evidence="4 5" key="1">
    <citation type="submission" date="2020-08" db="EMBL/GenBank/DDBJ databases">
        <authorList>
            <person name="Liu C."/>
            <person name="Sun Q."/>
        </authorList>
    </citation>
    <scope>NUCLEOTIDE SEQUENCE [LARGE SCALE GENOMIC DNA]</scope>
    <source>
        <strain evidence="4 5">N22</strain>
    </source>
</reference>
<dbReference type="PANTHER" id="PTHR33121">
    <property type="entry name" value="CYCLIC DI-GMP PHOSPHODIESTERASE PDEF"/>
    <property type="match status" value="1"/>
</dbReference>
<dbReference type="InterPro" id="IPR035919">
    <property type="entry name" value="EAL_sf"/>
</dbReference>
<evidence type="ECO:0000313" key="5">
    <source>
        <dbReference type="Proteomes" id="UP000587396"/>
    </source>
</evidence>
<keyword evidence="1" id="KW-0472">Membrane</keyword>
<dbReference type="AlphaFoldDB" id="A0A842JGT1"/>
<dbReference type="PROSITE" id="PS50887">
    <property type="entry name" value="GGDEF"/>
    <property type="match status" value="1"/>
</dbReference>
<dbReference type="SMART" id="SM00052">
    <property type="entry name" value="EAL"/>
    <property type="match status" value="1"/>
</dbReference>
<feature type="transmembrane region" description="Helical" evidence="1">
    <location>
        <begin position="151"/>
        <end position="172"/>
    </location>
</feature>
<feature type="domain" description="EAL" evidence="2">
    <location>
        <begin position="349"/>
        <end position="603"/>
    </location>
</feature>
<evidence type="ECO:0000256" key="1">
    <source>
        <dbReference type="SAM" id="Phobius"/>
    </source>
</evidence>
<dbReference type="InterPro" id="IPR050706">
    <property type="entry name" value="Cyclic-di-GMP_PDE-like"/>
</dbReference>
<feature type="domain" description="GGDEF" evidence="3">
    <location>
        <begin position="212"/>
        <end position="345"/>
    </location>
</feature>
<protein>
    <submittedName>
        <fullName evidence="4">EAL domain-containing protein</fullName>
    </submittedName>
</protein>
<dbReference type="Pfam" id="PF00990">
    <property type="entry name" value="GGDEF"/>
    <property type="match status" value="1"/>
</dbReference>
<dbReference type="SMART" id="SM00267">
    <property type="entry name" value="GGDEF"/>
    <property type="match status" value="1"/>
</dbReference>
<dbReference type="InterPro" id="IPR043128">
    <property type="entry name" value="Rev_trsase/Diguanyl_cyclase"/>
</dbReference>
<sequence length="609" mass="67783">MSLRKRGTWGKGLVVIAFWVLGAAILIFTLSQVRDFAGIINDSGVVRGGTQRVVKMEVAGKSAPSTEQRVSSLLEKLTANEQNRPYKGPETHEFMDKLTAVSNQWKLIEDEIDALDRGEGSVSRLLELSETHFTLADEMVLSAQQRAEHDFLWMGAICTVLFLAAATIMLFMRNDRISKLKTAYFTDTLTKRKNMLAFEEQAQQLVSGSAGGTYLLAYTNISNFRYINETYGYDAGDRLIVTLARLLDNACKRDEVAAHGNADHFVLLLRNEPQRIEKLYEHLEEKLRSAPDLHFNGVLSLGCGVREVEQASDSIPLLVSDAIAVMKEAPAEGGIARYDQAFRDAVDLKNRIERHEDHALANREFALYLQPKNRLANGSLAGAEALVRWESPELGFLPPNSFIPLFEKNGFIVQLDFYMLKRVCQSYPMTPASSGEALVVSVNFSRVTILRDGFVERLLRVVDGAGVPHEAIEIEITESAFVMDEDAVIAKLEMLKALGFRLAMDDFGTGYSSLNLLRKLPIDVLKIDRGFLAENTDAERSRSVLKGVIDMARDLGLTIVCEGVETEGQIAMLRELGCPIAQGFVFSKPLPEREFRKLYDIPDSGSESL</sequence>
<keyword evidence="1" id="KW-1133">Transmembrane helix</keyword>
<dbReference type="RefSeq" id="WP_185904459.1">
    <property type="nucleotide sequence ID" value="NZ_JACMSE010000002.1"/>
</dbReference>
<proteinExistence type="predicted"/>
<keyword evidence="1" id="KW-0812">Transmembrane</keyword>
<dbReference type="NCBIfam" id="TIGR00254">
    <property type="entry name" value="GGDEF"/>
    <property type="match status" value="1"/>
</dbReference>
<organism evidence="4 5">
    <name type="scientific">Gordonibacter massiliensis</name>
    <name type="common">ex Traore et al. 2017</name>
    <dbReference type="NCBI Taxonomy" id="1841863"/>
    <lineage>
        <taxon>Bacteria</taxon>
        <taxon>Bacillati</taxon>
        <taxon>Actinomycetota</taxon>
        <taxon>Coriobacteriia</taxon>
        <taxon>Eggerthellales</taxon>
        <taxon>Eggerthellaceae</taxon>
        <taxon>Gordonibacter</taxon>
    </lineage>
</organism>
<dbReference type="Gene3D" id="3.20.20.450">
    <property type="entry name" value="EAL domain"/>
    <property type="match status" value="1"/>
</dbReference>
<dbReference type="SUPFAM" id="SSF141868">
    <property type="entry name" value="EAL domain-like"/>
    <property type="match status" value="1"/>
</dbReference>
<dbReference type="SUPFAM" id="SSF55073">
    <property type="entry name" value="Nucleotide cyclase"/>
    <property type="match status" value="1"/>
</dbReference>
<dbReference type="PANTHER" id="PTHR33121:SF70">
    <property type="entry name" value="SIGNALING PROTEIN YKOW"/>
    <property type="match status" value="1"/>
</dbReference>
<evidence type="ECO:0000313" key="4">
    <source>
        <dbReference type="EMBL" id="MBC2888479.1"/>
    </source>
</evidence>
<dbReference type="Proteomes" id="UP000587396">
    <property type="component" value="Unassembled WGS sequence"/>
</dbReference>
<evidence type="ECO:0000259" key="3">
    <source>
        <dbReference type="PROSITE" id="PS50887"/>
    </source>
</evidence>
<keyword evidence="5" id="KW-1185">Reference proteome</keyword>
<dbReference type="CDD" id="cd01948">
    <property type="entry name" value="EAL"/>
    <property type="match status" value="1"/>
</dbReference>
<name>A0A842JGT1_9ACTN</name>